<sequence>MAWVDQNLVGYGYCRKIDFPDRLPRLFRDNMALGKWLGSVTLCGENWEDPILLAGSAEDEISLEMTLHGYYQGNIFHHEIDLVEVLPPPVSERNMREFLGYSWLIGEIRVLASLHLLLIQPL</sequence>
<proteinExistence type="predicted"/>
<organism evidence="1 2">
    <name type="scientific">Lactuca saligna</name>
    <name type="common">Willowleaf lettuce</name>
    <dbReference type="NCBI Taxonomy" id="75948"/>
    <lineage>
        <taxon>Eukaryota</taxon>
        <taxon>Viridiplantae</taxon>
        <taxon>Streptophyta</taxon>
        <taxon>Embryophyta</taxon>
        <taxon>Tracheophyta</taxon>
        <taxon>Spermatophyta</taxon>
        <taxon>Magnoliopsida</taxon>
        <taxon>eudicotyledons</taxon>
        <taxon>Gunneridae</taxon>
        <taxon>Pentapetalae</taxon>
        <taxon>asterids</taxon>
        <taxon>campanulids</taxon>
        <taxon>Asterales</taxon>
        <taxon>Asteraceae</taxon>
        <taxon>Cichorioideae</taxon>
        <taxon>Cichorieae</taxon>
        <taxon>Lactucinae</taxon>
        <taxon>Lactuca</taxon>
    </lineage>
</organism>
<keyword evidence="2" id="KW-1185">Reference proteome</keyword>
<protein>
    <submittedName>
        <fullName evidence="1">Uncharacterized protein</fullName>
    </submittedName>
</protein>
<dbReference type="Proteomes" id="UP001177003">
    <property type="component" value="Chromosome 2"/>
</dbReference>
<accession>A0AA35YF05</accession>
<gene>
    <name evidence="1" type="ORF">LSALG_LOCUS12755</name>
</gene>
<reference evidence="1" key="1">
    <citation type="submission" date="2023-04" db="EMBL/GenBank/DDBJ databases">
        <authorList>
            <person name="Vijverberg K."/>
            <person name="Xiong W."/>
            <person name="Schranz E."/>
        </authorList>
    </citation>
    <scope>NUCLEOTIDE SEQUENCE</scope>
</reference>
<evidence type="ECO:0000313" key="1">
    <source>
        <dbReference type="EMBL" id="CAI9272538.1"/>
    </source>
</evidence>
<dbReference type="EMBL" id="OX465078">
    <property type="protein sequence ID" value="CAI9272538.1"/>
    <property type="molecule type" value="Genomic_DNA"/>
</dbReference>
<evidence type="ECO:0000313" key="2">
    <source>
        <dbReference type="Proteomes" id="UP001177003"/>
    </source>
</evidence>
<name>A0AA35YF05_LACSI</name>
<dbReference type="AlphaFoldDB" id="A0AA35YF05"/>